<dbReference type="InterPro" id="IPR027843">
    <property type="entry name" value="DUF4440"/>
</dbReference>
<accession>A0ABV8AKZ5</accession>
<dbReference type="Pfam" id="PF14534">
    <property type="entry name" value="DUF4440"/>
    <property type="match status" value="1"/>
</dbReference>
<keyword evidence="1" id="KW-0732">Signal</keyword>
<evidence type="ECO:0000259" key="2">
    <source>
        <dbReference type="Pfam" id="PF14534"/>
    </source>
</evidence>
<keyword evidence="4" id="KW-1185">Reference proteome</keyword>
<comment type="caution">
    <text evidence="3">The sequence shown here is derived from an EMBL/GenBank/DDBJ whole genome shotgun (WGS) entry which is preliminary data.</text>
</comment>
<dbReference type="Gene3D" id="3.10.450.50">
    <property type="match status" value="1"/>
</dbReference>
<dbReference type="EMBL" id="JBHRZS010000002">
    <property type="protein sequence ID" value="MFC3878717.1"/>
    <property type="molecule type" value="Genomic_DNA"/>
</dbReference>
<evidence type="ECO:0000313" key="4">
    <source>
        <dbReference type="Proteomes" id="UP001595805"/>
    </source>
</evidence>
<feature type="chain" id="PRO_5046477328" evidence="1">
    <location>
        <begin position="22"/>
        <end position="159"/>
    </location>
</feature>
<dbReference type="InterPro" id="IPR032710">
    <property type="entry name" value="NTF2-like_dom_sf"/>
</dbReference>
<protein>
    <submittedName>
        <fullName evidence="3">YybH family protein</fullName>
    </submittedName>
</protein>
<reference evidence="4" key="1">
    <citation type="journal article" date="2019" name="Int. J. Syst. Evol. Microbiol.">
        <title>The Global Catalogue of Microorganisms (GCM) 10K type strain sequencing project: providing services to taxonomists for standard genome sequencing and annotation.</title>
        <authorList>
            <consortium name="The Broad Institute Genomics Platform"/>
            <consortium name="The Broad Institute Genome Sequencing Center for Infectious Disease"/>
            <person name="Wu L."/>
            <person name="Ma J."/>
        </authorList>
    </citation>
    <scope>NUCLEOTIDE SEQUENCE [LARGE SCALE GENOMIC DNA]</scope>
    <source>
        <strain evidence="4">CCUG 60523</strain>
    </source>
</reference>
<evidence type="ECO:0000256" key="1">
    <source>
        <dbReference type="SAM" id="SignalP"/>
    </source>
</evidence>
<gene>
    <name evidence="3" type="ORF">ACFOSV_00930</name>
</gene>
<dbReference type="Proteomes" id="UP001595805">
    <property type="component" value="Unassembled WGS sequence"/>
</dbReference>
<name>A0ABV8AKZ5_9BACT</name>
<feature type="signal peptide" evidence="1">
    <location>
        <begin position="1"/>
        <end position="21"/>
    </location>
</feature>
<feature type="domain" description="DUF4440" evidence="2">
    <location>
        <begin position="39"/>
        <end position="148"/>
    </location>
</feature>
<dbReference type="PROSITE" id="PS51257">
    <property type="entry name" value="PROKAR_LIPOPROTEIN"/>
    <property type="match status" value="1"/>
</dbReference>
<proteinExistence type="predicted"/>
<organism evidence="3 4">
    <name type="scientific">Algoriphagus namhaensis</name>
    <dbReference type="NCBI Taxonomy" id="915353"/>
    <lineage>
        <taxon>Bacteria</taxon>
        <taxon>Pseudomonadati</taxon>
        <taxon>Bacteroidota</taxon>
        <taxon>Cytophagia</taxon>
        <taxon>Cytophagales</taxon>
        <taxon>Cyclobacteriaceae</taxon>
        <taxon>Algoriphagus</taxon>
    </lineage>
</organism>
<evidence type="ECO:0000313" key="3">
    <source>
        <dbReference type="EMBL" id="MFC3878717.1"/>
    </source>
</evidence>
<sequence>MMKYLASILLLAIFSSCQQTSKEEEKVSKLDIPAELEKIEQLRAAFQNTVKEKRYDDLRKFAAPDMISVGPGSEDWVAYRKLREEHGNKFRYDSIKMRPKETVIVSDSIAYDFGVSTMYYTDENGDVQELEDTFLMLLKRTKDGEWKMFREIASSLVDD</sequence>
<dbReference type="SUPFAM" id="SSF54427">
    <property type="entry name" value="NTF2-like"/>
    <property type="match status" value="1"/>
</dbReference>